<keyword evidence="4" id="KW-1185">Reference proteome</keyword>
<sequence length="688" mass="79519">MLKKFKERTNRIRGNDIFISYSRADSLDYALALANQLSTKQYFCFLDQFHNHPGEKIPKSLMDALKSCSAMVIILSPKAFRSKAMLQEVIEFKNTNRLIIPIKIDHIEELGVYFETLKGLAITSEKIDAWEDSEPSKKIIDRIIGSFVYRKRIKVLRNAGATVMAIIIVGILVGVTYSFLLKKDIDNLQDEKKELVGQKNNLEIQKIGLTDSINTKNNLISERNYKISHLDSSLLNLNIELNESEIVLKRLNDSAQTLYASNLIGLVKNEELLNNNFFSNDFDPFNINRRMLLAIESYKINRNKDAESILNSGIYFLGPQMFKRIFDEKVVHMSMSPISYSENYFAILLKNGDIYLSEVNKTFELKKSIRVPQASKLFFLNSDELLIVKQIPNQTEIITYNHKTQVKNSFIVPVSCKKLDFDDKNSYLYLMDFEGKLLCYDWKQKKEVFIQTELFDFAINKTKTEFSIGTPRKTNEIALWKGDTIRIFELNPNVGIEKSNVYLPYDLFSSMHYSIEGNFVVNGTDLAGLSQGTSINKMYFSKAFNFRFSTDREQTFTYKRGIGNVGFGQNDSEVYFSSEIGGPNVIHFMQMYTYTSQVKEIFRILSPTEITHLYFDPFDKVLFGIDINGHLIGWDVSDIWKNESEQNKLEGNLLIDEICKRLLSNLTHEEWKHYIKDKPYCKTCSELD</sequence>
<comment type="caution">
    <text evidence="3">The sequence shown here is derived from an EMBL/GenBank/DDBJ whole genome shotgun (WGS) entry which is preliminary data.</text>
</comment>
<feature type="transmembrane region" description="Helical" evidence="1">
    <location>
        <begin position="159"/>
        <end position="180"/>
    </location>
</feature>
<gene>
    <name evidence="3" type="ORF">BXY75_0999</name>
</gene>
<dbReference type="SUPFAM" id="SSF52200">
    <property type="entry name" value="Toll/Interleukin receptor TIR domain"/>
    <property type="match status" value="1"/>
</dbReference>
<dbReference type="PROSITE" id="PS50104">
    <property type="entry name" value="TIR"/>
    <property type="match status" value="1"/>
</dbReference>
<evidence type="ECO:0000313" key="3">
    <source>
        <dbReference type="EMBL" id="RMA66572.1"/>
    </source>
</evidence>
<evidence type="ECO:0000259" key="2">
    <source>
        <dbReference type="PROSITE" id="PS50104"/>
    </source>
</evidence>
<reference evidence="3 4" key="1">
    <citation type="submission" date="2018-10" db="EMBL/GenBank/DDBJ databases">
        <title>Genomic Encyclopedia of Archaeal and Bacterial Type Strains, Phase II (KMG-II): from individual species to whole genera.</title>
        <authorList>
            <person name="Goeker M."/>
        </authorList>
    </citation>
    <scope>NUCLEOTIDE SEQUENCE [LARGE SCALE GENOMIC DNA]</scope>
    <source>
        <strain evidence="3 4">DSM 23424</strain>
    </source>
</reference>
<dbReference type="RefSeq" id="WP_121906555.1">
    <property type="nucleotide sequence ID" value="NZ_REFC01000011.1"/>
</dbReference>
<keyword evidence="1" id="KW-0472">Membrane</keyword>
<organism evidence="3 4">
    <name type="scientific">Ulvibacter antarcticus</name>
    <dbReference type="NCBI Taxonomy" id="442714"/>
    <lineage>
        <taxon>Bacteria</taxon>
        <taxon>Pseudomonadati</taxon>
        <taxon>Bacteroidota</taxon>
        <taxon>Flavobacteriia</taxon>
        <taxon>Flavobacteriales</taxon>
        <taxon>Flavobacteriaceae</taxon>
        <taxon>Ulvibacter</taxon>
    </lineage>
</organism>
<protein>
    <submittedName>
        <fullName evidence="3">TIR domain-containing protein</fullName>
    </submittedName>
</protein>
<name>A0A3L9ZIM6_9FLAO</name>
<dbReference type="Pfam" id="PF13676">
    <property type="entry name" value="TIR_2"/>
    <property type="match status" value="1"/>
</dbReference>
<keyword evidence="1" id="KW-1133">Transmembrane helix</keyword>
<dbReference type="InterPro" id="IPR000157">
    <property type="entry name" value="TIR_dom"/>
</dbReference>
<dbReference type="AlphaFoldDB" id="A0A3L9ZIM6"/>
<dbReference type="InterPro" id="IPR035897">
    <property type="entry name" value="Toll_tir_struct_dom_sf"/>
</dbReference>
<evidence type="ECO:0000313" key="4">
    <source>
        <dbReference type="Proteomes" id="UP000271339"/>
    </source>
</evidence>
<dbReference type="SUPFAM" id="SSF50978">
    <property type="entry name" value="WD40 repeat-like"/>
    <property type="match status" value="1"/>
</dbReference>
<dbReference type="GO" id="GO:0007165">
    <property type="term" value="P:signal transduction"/>
    <property type="evidence" value="ECO:0007669"/>
    <property type="project" value="InterPro"/>
</dbReference>
<evidence type="ECO:0000256" key="1">
    <source>
        <dbReference type="SAM" id="Phobius"/>
    </source>
</evidence>
<accession>A0A3L9ZIM6</accession>
<keyword evidence="1" id="KW-0812">Transmembrane</keyword>
<feature type="domain" description="TIR" evidence="2">
    <location>
        <begin position="13"/>
        <end position="147"/>
    </location>
</feature>
<dbReference type="Proteomes" id="UP000271339">
    <property type="component" value="Unassembled WGS sequence"/>
</dbReference>
<proteinExistence type="predicted"/>
<dbReference type="Gene3D" id="3.40.50.10140">
    <property type="entry name" value="Toll/interleukin-1 receptor homology (TIR) domain"/>
    <property type="match status" value="1"/>
</dbReference>
<dbReference type="EMBL" id="REFC01000011">
    <property type="protein sequence ID" value="RMA66572.1"/>
    <property type="molecule type" value="Genomic_DNA"/>
</dbReference>
<dbReference type="InterPro" id="IPR036322">
    <property type="entry name" value="WD40_repeat_dom_sf"/>
</dbReference>
<dbReference type="SMART" id="SM00255">
    <property type="entry name" value="TIR"/>
    <property type="match status" value="1"/>
</dbReference>
<dbReference type="OrthoDB" id="1454733at2"/>